<comment type="caution">
    <text evidence="1">The sequence shown here is derived from an EMBL/GenBank/DDBJ whole genome shotgun (WGS) entry which is preliminary data.</text>
</comment>
<gene>
    <name evidence="1" type="ORF">ACAOBT_LOCUS2899</name>
</gene>
<dbReference type="Proteomes" id="UP001152888">
    <property type="component" value="Unassembled WGS sequence"/>
</dbReference>
<protein>
    <submittedName>
        <fullName evidence="1">Uncharacterized protein</fullName>
    </submittedName>
</protein>
<name>A0A9P0JTN1_ACAOB</name>
<evidence type="ECO:0000313" key="1">
    <source>
        <dbReference type="EMBL" id="CAH1958873.1"/>
    </source>
</evidence>
<proteinExistence type="predicted"/>
<dbReference type="EMBL" id="CAKOFQ010006679">
    <property type="protein sequence ID" value="CAH1958873.1"/>
    <property type="molecule type" value="Genomic_DNA"/>
</dbReference>
<keyword evidence="2" id="KW-1185">Reference proteome</keyword>
<reference evidence="1" key="1">
    <citation type="submission" date="2022-03" db="EMBL/GenBank/DDBJ databases">
        <authorList>
            <person name="Sayadi A."/>
        </authorList>
    </citation>
    <scope>NUCLEOTIDE SEQUENCE</scope>
</reference>
<accession>A0A9P0JTN1</accession>
<evidence type="ECO:0000313" key="2">
    <source>
        <dbReference type="Proteomes" id="UP001152888"/>
    </source>
</evidence>
<sequence>MKPPNVVFIVKPLEWGRYRFTRPECLDEDVLTYVQNLNVLHDDDFLTMDISSPIISTFDEMEVANVALQDELLKLGKNEERKFNMKYCYKILLTNECPDREVE</sequence>
<dbReference type="AlphaFoldDB" id="A0A9P0JTN1"/>
<organism evidence="1 2">
    <name type="scientific">Acanthoscelides obtectus</name>
    <name type="common">Bean weevil</name>
    <name type="synonym">Bruchus obtectus</name>
    <dbReference type="NCBI Taxonomy" id="200917"/>
    <lineage>
        <taxon>Eukaryota</taxon>
        <taxon>Metazoa</taxon>
        <taxon>Ecdysozoa</taxon>
        <taxon>Arthropoda</taxon>
        <taxon>Hexapoda</taxon>
        <taxon>Insecta</taxon>
        <taxon>Pterygota</taxon>
        <taxon>Neoptera</taxon>
        <taxon>Endopterygota</taxon>
        <taxon>Coleoptera</taxon>
        <taxon>Polyphaga</taxon>
        <taxon>Cucujiformia</taxon>
        <taxon>Chrysomeloidea</taxon>
        <taxon>Chrysomelidae</taxon>
        <taxon>Bruchinae</taxon>
        <taxon>Bruchini</taxon>
        <taxon>Acanthoscelides</taxon>
    </lineage>
</organism>